<dbReference type="EMBL" id="CP009552">
    <property type="protein sequence ID" value="AIY90419.1"/>
    <property type="molecule type" value="Genomic_DNA"/>
</dbReference>
<name>A0A0A7GEE9_GEOAI</name>
<dbReference type="Proteomes" id="UP000030624">
    <property type="component" value="Chromosome"/>
</dbReference>
<evidence type="ECO:0000313" key="1">
    <source>
        <dbReference type="EMBL" id="AIY90419.1"/>
    </source>
</evidence>
<dbReference type="KEGG" id="gac:GACE_1378"/>
<dbReference type="RefSeq" id="WP_048092210.1">
    <property type="nucleotide sequence ID" value="NZ_CP009552.1"/>
</dbReference>
<gene>
    <name evidence="1" type="ORF">GACE_1378</name>
</gene>
<dbReference type="HOGENOM" id="CLU_2152505_0_0_2"/>
<dbReference type="GeneID" id="24797962"/>
<evidence type="ECO:0000313" key="2">
    <source>
        <dbReference type="Proteomes" id="UP000030624"/>
    </source>
</evidence>
<dbReference type="STRING" id="565033.GACE_1378"/>
<organism evidence="1 2">
    <name type="scientific">Geoglobus acetivorans</name>
    <dbReference type="NCBI Taxonomy" id="565033"/>
    <lineage>
        <taxon>Archaea</taxon>
        <taxon>Methanobacteriati</taxon>
        <taxon>Methanobacteriota</taxon>
        <taxon>Archaeoglobi</taxon>
        <taxon>Archaeoglobales</taxon>
        <taxon>Archaeoglobaceae</taxon>
        <taxon>Geoglobus</taxon>
    </lineage>
</organism>
<reference evidence="1 2" key="1">
    <citation type="journal article" date="2015" name="Appl. Environ. Microbiol.">
        <title>The Geoglobus acetivorans genome: Fe(III) reduction, acetate utilization, autotrophic growth, and degradation of aromatic compounds in a hyperthermophilic archaeon.</title>
        <authorList>
            <person name="Mardanov A.V."/>
            <person name="Slododkina G.B."/>
            <person name="Slobodkin A.I."/>
            <person name="Beletsky A.V."/>
            <person name="Gavrilov S.N."/>
            <person name="Kublanov I.V."/>
            <person name="Bonch-Osmolovskaya E.A."/>
            <person name="Skryabin K.G."/>
            <person name="Ravin N.V."/>
        </authorList>
    </citation>
    <scope>NUCLEOTIDE SEQUENCE [LARGE SCALE GENOMIC DNA]</scope>
    <source>
        <strain evidence="1 2">SBH6</strain>
    </source>
</reference>
<dbReference type="AlphaFoldDB" id="A0A0A7GEE9"/>
<protein>
    <submittedName>
        <fullName evidence="1">Uncharacterized protein</fullName>
    </submittedName>
</protein>
<accession>A0A0A7GEE9</accession>
<sequence length="111" mass="13183">MKASNFERFQTKTEFFKFGRFWWNERRPEKILVDIPYTLKKLIRAGERLKVTIYLRDATIVKSVYVWNQKTIQIYIPSAWDLNGDEAVVARFEATSESTFKVLILIGEMEL</sequence>
<proteinExistence type="predicted"/>